<evidence type="ECO:0000313" key="2">
    <source>
        <dbReference type="Proteomes" id="UP000610594"/>
    </source>
</evidence>
<dbReference type="InterPro" id="IPR001646">
    <property type="entry name" value="5peptide_repeat"/>
</dbReference>
<dbReference type="SUPFAM" id="SSF141571">
    <property type="entry name" value="Pentapeptide repeat-like"/>
    <property type="match status" value="1"/>
</dbReference>
<protein>
    <recommendedName>
        <fullName evidence="3">Pentapeptide repeat-containing protein</fullName>
    </recommendedName>
</protein>
<organism evidence="1 2">
    <name type="scientific">Massilia genomosp. 1</name>
    <dbReference type="NCBI Taxonomy" id="2609280"/>
    <lineage>
        <taxon>Bacteria</taxon>
        <taxon>Pseudomonadati</taxon>
        <taxon>Pseudomonadota</taxon>
        <taxon>Betaproteobacteria</taxon>
        <taxon>Burkholderiales</taxon>
        <taxon>Oxalobacteraceae</taxon>
        <taxon>Telluria group</taxon>
        <taxon>Massilia</taxon>
    </lineage>
</organism>
<evidence type="ECO:0000313" key="1">
    <source>
        <dbReference type="EMBL" id="NHZ65691.1"/>
    </source>
</evidence>
<keyword evidence="2" id="KW-1185">Reference proteome</keyword>
<dbReference type="EMBL" id="WHJF01000093">
    <property type="protein sequence ID" value="NHZ65691.1"/>
    <property type="molecule type" value="Genomic_DNA"/>
</dbReference>
<comment type="caution">
    <text evidence="1">The sequence shown here is derived from an EMBL/GenBank/DDBJ whole genome shotgun (WGS) entry which is preliminary data.</text>
</comment>
<dbReference type="Pfam" id="PF00805">
    <property type="entry name" value="Pentapeptide"/>
    <property type="match status" value="2"/>
</dbReference>
<sequence>MQSPNLRAFQSPFTRFANTDLSESHLCWNDFTDVDFTKAILAGSDLRSSLYAQVNFAGADLSKADLRLSSFESCDFRAAAMDGTVLTFEQGKALVLSDEQRAVIAWTSDCGEEPSGG</sequence>
<gene>
    <name evidence="1" type="ORF">F1735_25885</name>
</gene>
<name>A0ABX0MZM8_9BURK</name>
<evidence type="ECO:0008006" key="3">
    <source>
        <dbReference type="Google" id="ProtNLM"/>
    </source>
</evidence>
<dbReference type="Gene3D" id="2.160.20.80">
    <property type="entry name" value="E3 ubiquitin-protein ligase SopA"/>
    <property type="match status" value="1"/>
</dbReference>
<accession>A0ABX0MZM8</accession>
<proteinExistence type="predicted"/>
<dbReference type="Proteomes" id="UP000610594">
    <property type="component" value="Unassembled WGS sequence"/>
</dbReference>
<reference evidence="1 2" key="1">
    <citation type="submission" date="2019-10" db="EMBL/GenBank/DDBJ databases">
        <title>Taxonomy of Antarctic Massilia spp.: description of Massilia rubra sp. nov., Massilia aquatica sp. nov., Massilia mucilaginosa sp. nov., Massilia frigida sp. nov. isolated from streams, lakes and regoliths.</title>
        <authorList>
            <person name="Holochova P."/>
            <person name="Sedlacek I."/>
            <person name="Kralova S."/>
            <person name="Maslanova I."/>
            <person name="Busse H.-J."/>
            <person name="Stankova E."/>
            <person name="Vrbovska V."/>
            <person name="Kovarovic V."/>
            <person name="Bartak M."/>
            <person name="Svec P."/>
            <person name="Pantucek R."/>
        </authorList>
    </citation>
    <scope>NUCLEOTIDE SEQUENCE [LARGE SCALE GENOMIC DNA]</scope>
    <source>
        <strain evidence="1 2">CCM 8694</strain>
    </source>
</reference>
<dbReference type="RefSeq" id="WP_167239627.1">
    <property type="nucleotide sequence ID" value="NZ_WHJF01000093.1"/>
</dbReference>